<evidence type="ECO:0000259" key="6">
    <source>
        <dbReference type="Pfam" id="PF01593"/>
    </source>
</evidence>
<organism evidence="7 8">
    <name type="scientific">Maridesulfovibrio hydrothermalis AM13 = DSM 14728</name>
    <dbReference type="NCBI Taxonomy" id="1121451"/>
    <lineage>
        <taxon>Bacteria</taxon>
        <taxon>Pseudomonadati</taxon>
        <taxon>Thermodesulfobacteriota</taxon>
        <taxon>Desulfovibrionia</taxon>
        <taxon>Desulfovibrionales</taxon>
        <taxon>Desulfovibrionaceae</taxon>
        <taxon>Maridesulfovibrio</taxon>
    </lineage>
</organism>
<keyword evidence="3" id="KW-0274">FAD</keyword>
<dbReference type="InterPro" id="IPR036188">
    <property type="entry name" value="FAD/NAD-bd_sf"/>
</dbReference>
<accession>L0RB88</accession>
<dbReference type="AlphaFoldDB" id="L0RB88"/>
<dbReference type="PANTHER" id="PTHR46091">
    <property type="entry name" value="BLR7054 PROTEIN"/>
    <property type="match status" value="1"/>
</dbReference>
<proteinExistence type="predicted"/>
<keyword evidence="7" id="KW-0560">Oxidoreductase</keyword>
<keyword evidence="5" id="KW-0520">NAD</keyword>
<evidence type="ECO:0000256" key="4">
    <source>
        <dbReference type="ARBA" id="ARBA00022857"/>
    </source>
</evidence>
<dbReference type="PATRIC" id="fig|1121451.3.peg.1407"/>
<dbReference type="Proteomes" id="UP000010808">
    <property type="component" value="Chromosome"/>
</dbReference>
<protein>
    <submittedName>
        <fullName evidence="7">All-trans-retinol 13,14-reductase</fullName>
        <ecNumber evidence="7">1.3.99.23</ecNumber>
    </submittedName>
</protein>
<dbReference type="OrthoDB" id="9794630at2"/>
<dbReference type="RefSeq" id="WP_015336039.1">
    <property type="nucleotide sequence ID" value="NC_020055.1"/>
</dbReference>
<evidence type="ECO:0000313" key="7">
    <source>
        <dbReference type="EMBL" id="CCO23435.1"/>
    </source>
</evidence>
<dbReference type="EMBL" id="FO203522">
    <property type="protein sequence ID" value="CCO23435.1"/>
    <property type="molecule type" value="Genomic_DNA"/>
</dbReference>
<dbReference type="STRING" id="1121451.DESAM_21154"/>
<dbReference type="KEGG" id="dhy:DESAM_21154"/>
<dbReference type="eggNOG" id="COG1233">
    <property type="taxonomic scope" value="Bacteria"/>
</dbReference>
<dbReference type="EC" id="1.3.99.23" evidence="7"/>
<evidence type="ECO:0000256" key="1">
    <source>
        <dbReference type="ARBA" id="ARBA00022630"/>
    </source>
</evidence>
<dbReference type="Gene3D" id="3.50.50.60">
    <property type="entry name" value="FAD/NAD(P)-binding domain"/>
    <property type="match status" value="2"/>
</dbReference>
<feature type="domain" description="Amine oxidase" evidence="6">
    <location>
        <begin position="13"/>
        <end position="478"/>
    </location>
</feature>
<sequence length="498" mass="55016">MKNYQHIIVGGGVSGMTAALLLAKQGKKTALVEAFPVLAPTIRGFNRRGVHFETGVHLLGGLGERQPLDIYFRHLGISEDLKKIPFEPDGYDCFRYEQTGREIRMPIGYKRLRSTLCSAFPKEATAVKTYLDKIKSIFDSSPYLNFEKSFSLESIVHTETGTLQEFLDSITDNQQLKDLLCYHTLLYGTTPEEAMLATHALVAGSYFTSSHTVEGGGLAIVKSFQNRLGKAGVDIYTGHKVSLINSGSDKSFKSVILSDKTELAAKSCIWTAHPAGLIDCTPDDAFRPVFRRRIKELQESPSAIALFGTAGEPIKELQRKNIYLWPGGRYSEILSGQTDLADNAIFISANQSLSGNGKQTISAIAPYSFAKFKKWADSDQHNRPAQYLEFKSRIIHRFEQEVFKRCPELRGRVEFIDSATPLTIKDYCSTPYGSMYGAAHTVSQYNPLPMTKIKGLLLAGQSILAPGILGAVVSAYLACGISCGHDKIHEELRCIYNG</sequence>
<dbReference type="PANTHER" id="PTHR46091:SF3">
    <property type="entry name" value="AMINE OXIDASE DOMAIN-CONTAINING PROTEIN"/>
    <property type="match status" value="1"/>
</dbReference>
<reference evidence="7 8" key="1">
    <citation type="submission" date="2012-10" db="EMBL/GenBank/DDBJ databases">
        <authorList>
            <person name="Genoscope - CEA"/>
        </authorList>
    </citation>
    <scope>NUCLEOTIDE SEQUENCE [LARGE SCALE GENOMIC DNA]</scope>
    <source>
        <strain evidence="8">AM13 / DSM 14728</strain>
    </source>
</reference>
<evidence type="ECO:0000256" key="2">
    <source>
        <dbReference type="ARBA" id="ARBA00022729"/>
    </source>
</evidence>
<keyword evidence="8" id="KW-1185">Reference proteome</keyword>
<keyword evidence="4" id="KW-0521">NADP</keyword>
<dbReference type="SUPFAM" id="SSF51905">
    <property type="entry name" value="FAD/NAD(P)-binding domain"/>
    <property type="match status" value="1"/>
</dbReference>
<evidence type="ECO:0000313" key="8">
    <source>
        <dbReference type="Proteomes" id="UP000010808"/>
    </source>
</evidence>
<evidence type="ECO:0000256" key="5">
    <source>
        <dbReference type="ARBA" id="ARBA00023027"/>
    </source>
</evidence>
<name>L0RB88_9BACT</name>
<dbReference type="HOGENOM" id="CLU_019722_1_2_7"/>
<keyword evidence="2" id="KW-0732">Signal</keyword>
<keyword evidence="1" id="KW-0285">Flavoprotein</keyword>
<evidence type="ECO:0000256" key="3">
    <source>
        <dbReference type="ARBA" id="ARBA00022827"/>
    </source>
</evidence>
<dbReference type="InterPro" id="IPR002937">
    <property type="entry name" value="Amino_oxidase"/>
</dbReference>
<dbReference type="GO" id="GO:0051786">
    <property type="term" value="F:all-trans-retinol 13,14-reductase activity"/>
    <property type="evidence" value="ECO:0007669"/>
    <property type="project" value="UniProtKB-EC"/>
</dbReference>
<dbReference type="InterPro" id="IPR052206">
    <property type="entry name" value="Retinol_saturase"/>
</dbReference>
<gene>
    <name evidence="7" type="ORF">DESAM_21154</name>
</gene>
<dbReference type="Pfam" id="PF01593">
    <property type="entry name" value="Amino_oxidase"/>
    <property type="match status" value="1"/>
</dbReference>